<keyword evidence="7" id="KW-1185">Reference proteome</keyword>
<evidence type="ECO:0000256" key="1">
    <source>
        <dbReference type="ARBA" id="ARBA00022448"/>
    </source>
</evidence>
<dbReference type="CDD" id="cd00730">
    <property type="entry name" value="rubredoxin"/>
    <property type="match status" value="1"/>
</dbReference>
<protein>
    <submittedName>
        <fullName evidence="6">Rubredoxin</fullName>
    </submittedName>
</protein>
<keyword evidence="3" id="KW-0249">Electron transport</keyword>
<dbReference type="Proteomes" id="UP000323653">
    <property type="component" value="Chromosome"/>
</dbReference>
<name>A0A5C0VL99_9SPHI</name>
<evidence type="ECO:0000256" key="2">
    <source>
        <dbReference type="ARBA" id="ARBA00022723"/>
    </source>
</evidence>
<dbReference type="PROSITE" id="PS50903">
    <property type="entry name" value="RUBREDOXIN_LIKE"/>
    <property type="match status" value="1"/>
</dbReference>
<accession>A0A5C0VL99</accession>
<keyword evidence="2" id="KW-0479">Metal-binding</keyword>
<dbReference type="GO" id="GO:0005506">
    <property type="term" value="F:iron ion binding"/>
    <property type="evidence" value="ECO:0007669"/>
    <property type="project" value="InterPro"/>
</dbReference>
<dbReference type="KEGG" id="pej:FYC62_15495"/>
<dbReference type="EMBL" id="CP043329">
    <property type="protein sequence ID" value="QEK52919.1"/>
    <property type="molecule type" value="Genomic_DNA"/>
</dbReference>
<evidence type="ECO:0000256" key="4">
    <source>
        <dbReference type="ARBA" id="ARBA00023004"/>
    </source>
</evidence>
<evidence type="ECO:0000256" key="3">
    <source>
        <dbReference type="ARBA" id="ARBA00022982"/>
    </source>
</evidence>
<feature type="domain" description="Rubredoxin-like" evidence="5">
    <location>
        <begin position="429"/>
        <end position="479"/>
    </location>
</feature>
<dbReference type="InterPro" id="IPR024935">
    <property type="entry name" value="Rubredoxin_dom"/>
</dbReference>
<evidence type="ECO:0000259" key="5">
    <source>
        <dbReference type="PROSITE" id="PS50903"/>
    </source>
</evidence>
<proteinExistence type="predicted"/>
<evidence type="ECO:0000313" key="7">
    <source>
        <dbReference type="Proteomes" id="UP000323653"/>
    </source>
</evidence>
<gene>
    <name evidence="6" type="ORF">FYC62_15495</name>
</gene>
<dbReference type="RefSeq" id="WP_149075596.1">
    <property type="nucleotide sequence ID" value="NZ_CP043329.1"/>
</dbReference>
<keyword evidence="1" id="KW-0813">Transport</keyword>
<dbReference type="SUPFAM" id="SSF57802">
    <property type="entry name" value="Rubredoxin-like"/>
    <property type="match status" value="1"/>
</dbReference>
<dbReference type="InterPro" id="IPR024934">
    <property type="entry name" value="Rubredoxin-like_dom"/>
</dbReference>
<keyword evidence="4" id="KW-0408">Iron</keyword>
<dbReference type="AlphaFoldDB" id="A0A5C0VL99"/>
<dbReference type="Pfam" id="PF00301">
    <property type="entry name" value="Rubredoxin"/>
    <property type="match status" value="1"/>
</dbReference>
<reference evidence="6 7" key="1">
    <citation type="submission" date="2019-08" db="EMBL/GenBank/DDBJ databases">
        <title>Pedobacter sp. nov., isolated from Han river, South Korea.</title>
        <authorList>
            <person name="Lee D.-H."/>
            <person name="Kim Y.-S."/>
            <person name="Hwang E.-M."/>
            <person name="Le Tran T.C."/>
            <person name="Cha C.-J."/>
        </authorList>
    </citation>
    <scope>NUCLEOTIDE SEQUENCE [LARGE SCALE GENOMIC DNA]</scope>
    <source>
        <strain evidence="6 7">CJ43</strain>
    </source>
</reference>
<organism evidence="6 7">
    <name type="scientific">Pedobacter aquae</name>
    <dbReference type="NCBI Taxonomy" id="2605747"/>
    <lineage>
        <taxon>Bacteria</taxon>
        <taxon>Pseudomonadati</taxon>
        <taxon>Bacteroidota</taxon>
        <taxon>Sphingobacteriia</taxon>
        <taxon>Sphingobacteriales</taxon>
        <taxon>Sphingobacteriaceae</taxon>
        <taxon>Pedobacter</taxon>
    </lineage>
</organism>
<evidence type="ECO:0000313" key="6">
    <source>
        <dbReference type="EMBL" id="QEK52919.1"/>
    </source>
</evidence>
<sequence>MAMEAHIIKINLPGGIVSTGDLHEILTIAEQCNVANVRFGNRQQILFKVTATELEDLKDRFMVHDISYEIDQDEFPNIVSSYVTEEIFQTSLWLTEGVYKDILDGFNHQPKLKINIVDYYQNLIPFFTGNLNFIASETNNFWYLYIRFPKTNHMFCWPSLIYSEDIAALSLVLEDYIHQDFSNDEIKINEEDIYAQVLKSHNFHQQEIQKPLIHTDFQLPYYEGLNKYNENKLWLGIYRRHEEYSIAFLKAVCEICQSTRIGQLYTTSWKSIVIKNINIKDRYYWSKLLDKFRINIRHAANELNWQVEDLCEEALKLKIELVKQFEEADLRTYRLCFAIKTKPKTGLFSAIVIRKRNSKNNKGEELYELLYTKNFNPNAKEYITFHDGVVLKQLSSKLIEICNLFYQSKENGIENSETTKEQPKQTEQHSVYQCKNCLTIYDERYGDPAQEIAPKTSFNSLDSYFCPVCDAPKQDFVEIQLTKQQFV</sequence>
<dbReference type="Gene3D" id="2.20.28.10">
    <property type="match status" value="1"/>
</dbReference>